<dbReference type="Pfam" id="PF21259">
    <property type="entry name" value="Rgg_C"/>
    <property type="match status" value="1"/>
</dbReference>
<reference evidence="2 3" key="1">
    <citation type="submission" date="2019-10" db="EMBL/GenBank/DDBJ databases">
        <title>The completed genome of Lactobacillus harbinensis M1.</title>
        <authorList>
            <person name="Zheng Y."/>
        </authorList>
    </citation>
    <scope>NUCLEOTIDE SEQUENCE [LARGE SCALE GENOMIC DNA]</scope>
    <source>
        <strain evidence="2 3">M1</strain>
    </source>
</reference>
<dbReference type="InterPro" id="IPR001387">
    <property type="entry name" value="Cro/C1-type_HTH"/>
</dbReference>
<dbReference type="SUPFAM" id="SSF47413">
    <property type="entry name" value="lambda repressor-like DNA-binding domains"/>
    <property type="match status" value="1"/>
</dbReference>
<gene>
    <name evidence="2" type="ORF">D1010_02875</name>
</gene>
<dbReference type="InterPro" id="IPR010982">
    <property type="entry name" value="Lambda_DNA-bd_dom_sf"/>
</dbReference>
<dbReference type="AlphaFoldDB" id="A0A5P8M2X3"/>
<sequence>MHILTEWRSWQMDTGQALKAFRTAKHIKMTDIADNVVSQSLLSRVERGETDISLNRFNHLLQQLQVTPTEYFAAVNSAAPAADPEDCYLGYFPQFLLDTETVQNKTRLTARLTVAQSLAAQTKAEYTSHPSQWRLITWRAAELFVNRITAHLDPTQVVPVDSTPAQSYLLNLEHWSLMDVILFSYFADQFTPTIKLRLLQALLHHIPNIGLVQSWASLLTDIVFGLFQQFMVAHQLGQAQTTLTIMNDLERRFNQTDDAILLLFMRGWLAYIQDKTDQANGQQQMDDAISILSILKYPQAAKKYRQLANRITGIDSTPIVGDITFNR</sequence>
<organism evidence="2 3">
    <name type="scientific">Schleiferilactobacillus harbinensis</name>
    <dbReference type="NCBI Taxonomy" id="304207"/>
    <lineage>
        <taxon>Bacteria</taxon>
        <taxon>Bacillati</taxon>
        <taxon>Bacillota</taxon>
        <taxon>Bacilli</taxon>
        <taxon>Lactobacillales</taxon>
        <taxon>Lactobacillaceae</taxon>
        <taxon>Schleiferilactobacillus</taxon>
    </lineage>
</organism>
<dbReference type="EMBL" id="CP045143">
    <property type="protein sequence ID" value="QFR22471.1"/>
    <property type="molecule type" value="Genomic_DNA"/>
</dbReference>
<evidence type="ECO:0000259" key="1">
    <source>
        <dbReference type="PROSITE" id="PS50943"/>
    </source>
</evidence>
<dbReference type="InterPro" id="IPR010057">
    <property type="entry name" value="Transcription_activator_Rgg_C"/>
</dbReference>
<dbReference type="CDD" id="cd00093">
    <property type="entry name" value="HTH_XRE"/>
    <property type="match status" value="1"/>
</dbReference>
<dbReference type="KEGG" id="lhb:D1010_02875"/>
<feature type="domain" description="HTH cro/C1-type" evidence="1">
    <location>
        <begin position="18"/>
        <end position="72"/>
    </location>
</feature>
<dbReference type="GO" id="GO:0003677">
    <property type="term" value="F:DNA binding"/>
    <property type="evidence" value="ECO:0007669"/>
    <property type="project" value="InterPro"/>
</dbReference>
<dbReference type="Proteomes" id="UP000326779">
    <property type="component" value="Chromosome"/>
</dbReference>
<evidence type="ECO:0000313" key="2">
    <source>
        <dbReference type="EMBL" id="QFR22471.1"/>
    </source>
</evidence>
<evidence type="ECO:0000313" key="3">
    <source>
        <dbReference type="Proteomes" id="UP000326779"/>
    </source>
</evidence>
<dbReference type="NCBIfam" id="TIGR01716">
    <property type="entry name" value="RGG_Cterm"/>
    <property type="match status" value="1"/>
</dbReference>
<dbReference type="PROSITE" id="PS50943">
    <property type="entry name" value="HTH_CROC1"/>
    <property type="match status" value="1"/>
</dbReference>
<dbReference type="SMART" id="SM00530">
    <property type="entry name" value="HTH_XRE"/>
    <property type="match status" value="1"/>
</dbReference>
<dbReference type="Pfam" id="PF01381">
    <property type="entry name" value="HTH_3"/>
    <property type="match status" value="1"/>
</dbReference>
<dbReference type="Gene3D" id="1.10.260.40">
    <property type="entry name" value="lambda repressor-like DNA-binding domains"/>
    <property type="match status" value="1"/>
</dbReference>
<dbReference type="PANTHER" id="PTHR37038">
    <property type="entry name" value="TRANSCRIPTIONAL REGULATOR-RELATED"/>
    <property type="match status" value="1"/>
</dbReference>
<name>A0A5P8M2X3_9LACO</name>
<proteinExistence type="predicted"/>
<accession>A0A5P8M2X3</accession>
<dbReference type="InterPro" id="IPR053163">
    <property type="entry name" value="HTH-type_regulator_Rgg"/>
</dbReference>
<protein>
    <submittedName>
        <fullName evidence="2">Helix-turn-helix domain-containing protein</fullName>
    </submittedName>
</protein>